<dbReference type="InterPro" id="IPR019775">
    <property type="entry name" value="WD40_repeat_CS"/>
</dbReference>
<dbReference type="InterPro" id="IPR001680">
    <property type="entry name" value="WD40_rpt"/>
</dbReference>
<dbReference type="RefSeq" id="WP_146455949.1">
    <property type="nucleotide sequence ID" value="NZ_SJPW01000002.1"/>
</dbReference>
<dbReference type="Gene3D" id="2.130.10.10">
    <property type="entry name" value="YVTN repeat-like/Quinoprotein amine dehydrogenase"/>
    <property type="match status" value="2"/>
</dbReference>
<dbReference type="SUPFAM" id="SSF50978">
    <property type="entry name" value="WD40 repeat-like"/>
    <property type="match status" value="1"/>
</dbReference>
<reference evidence="5 6" key="1">
    <citation type="submission" date="2019-02" db="EMBL/GenBank/DDBJ databases">
        <title>Deep-cultivation of Planctomycetes and their phenomic and genomic characterization uncovers novel biology.</title>
        <authorList>
            <person name="Wiegand S."/>
            <person name="Jogler M."/>
            <person name="Boedeker C."/>
            <person name="Pinto D."/>
            <person name="Vollmers J."/>
            <person name="Rivas-Marin E."/>
            <person name="Kohn T."/>
            <person name="Peeters S.H."/>
            <person name="Heuer A."/>
            <person name="Rast P."/>
            <person name="Oberbeckmann S."/>
            <person name="Bunk B."/>
            <person name="Jeske O."/>
            <person name="Meyerdierks A."/>
            <person name="Storesund J.E."/>
            <person name="Kallscheuer N."/>
            <person name="Luecker S."/>
            <person name="Lage O.M."/>
            <person name="Pohl T."/>
            <person name="Merkel B.J."/>
            <person name="Hornburger P."/>
            <person name="Mueller R.-W."/>
            <person name="Bruemmer F."/>
            <person name="Labrenz M."/>
            <person name="Spormann A.M."/>
            <person name="Op Den Camp H."/>
            <person name="Overmann J."/>
            <person name="Amann R."/>
            <person name="Jetten M.S.M."/>
            <person name="Mascher T."/>
            <person name="Medema M.H."/>
            <person name="Devos D.P."/>
            <person name="Kaster A.-K."/>
            <person name="Ovreas L."/>
            <person name="Rohde M."/>
            <person name="Galperin M.Y."/>
            <person name="Jogler C."/>
        </authorList>
    </citation>
    <scope>NUCLEOTIDE SEQUENCE [LARGE SCALE GENOMIC DNA]</scope>
    <source>
        <strain evidence="5 6">Poly51</strain>
    </source>
</reference>
<evidence type="ECO:0000313" key="6">
    <source>
        <dbReference type="Proteomes" id="UP000318288"/>
    </source>
</evidence>
<evidence type="ECO:0000256" key="2">
    <source>
        <dbReference type="ARBA" id="ARBA00022737"/>
    </source>
</evidence>
<dbReference type="PROSITE" id="PS00678">
    <property type="entry name" value="WD_REPEATS_1"/>
    <property type="match status" value="2"/>
</dbReference>
<dbReference type="Pfam" id="PF00400">
    <property type="entry name" value="WD40"/>
    <property type="match status" value="3"/>
</dbReference>
<dbReference type="PROSITE" id="PS50294">
    <property type="entry name" value="WD_REPEATS_REGION"/>
    <property type="match status" value="2"/>
</dbReference>
<dbReference type="AlphaFoldDB" id="A0A5C6FDX7"/>
<name>A0A5C6FDX7_9BACT</name>
<feature type="repeat" description="WD" evidence="3">
    <location>
        <begin position="207"/>
        <end position="248"/>
    </location>
</feature>
<dbReference type="InterPro" id="IPR032675">
    <property type="entry name" value="LRR_dom_sf"/>
</dbReference>
<keyword evidence="1 3" id="KW-0853">WD repeat</keyword>
<keyword evidence="6" id="KW-1185">Reference proteome</keyword>
<organism evidence="5 6">
    <name type="scientific">Rubripirellula tenax</name>
    <dbReference type="NCBI Taxonomy" id="2528015"/>
    <lineage>
        <taxon>Bacteria</taxon>
        <taxon>Pseudomonadati</taxon>
        <taxon>Planctomycetota</taxon>
        <taxon>Planctomycetia</taxon>
        <taxon>Pirellulales</taxon>
        <taxon>Pirellulaceae</taxon>
        <taxon>Rubripirellula</taxon>
    </lineage>
</organism>
<dbReference type="OrthoDB" id="9805828at2"/>
<dbReference type="PANTHER" id="PTHR19848">
    <property type="entry name" value="WD40 REPEAT PROTEIN"/>
    <property type="match status" value="1"/>
</dbReference>
<proteinExistence type="predicted"/>
<dbReference type="PROSITE" id="PS50082">
    <property type="entry name" value="WD_REPEATS_2"/>
    <property type="match status" value="3"/>
</dbReference>
<sequence>MLEDSLSPSIRKRWRPKPQIGLRTLFVLITASAIGVQFFLMPLLRQRARDAMLQRIEEVGGKWVELKASPLSKRLLLSGEKVDDELVKNLAYQSRSFPELTQLDLFRTEVTDEGWEAITSYSDSLKHVVIFENQISEGAIEATEREREDLLIERRSPDSTAAKLALAPIPPAALVSLLAIGPEILVGAGDGRLHVLDSEGQQSRRVVSMHDDWLFDIALSPKGDRIATAGGDNQLAIWSYPDLERVTGLAAHDGDLHGVVWLDESHLATVSDDRSLSCWELSRTPTHDGSDAPHLVKLHSMVAHEEAIPRIRLSADRRMLVTASRDDRLIVWNVEDDFSLRKMATLNGHTDDCMDVQIDLAGKLAISVSYDGTMITWDLQTGDVLSRHELGKVRLFCLDVDWNHSVALAGTQAGIIELDWASGKLRSLPDQPFVSRILRSGNTVYTSDGFGGLIARNRRDLSHVACATFFEERHDHYSDDFFRAM</sequence>
<evidence type="ECO:0000256" key="1">
    <source>
        <dbReference type="ARBA" id="ARBA00022574"/>
    </source>
</evidence>
<comment type="caution">
    <text evidence="5">The sequence shown here is derived from an EMBL/GenBank/DDBJ whole genome shotgun (WGS) entry which is preliminary data.</text>
</comment>
<feature type="repeat" description="WD" evidence="3">
    <location>
        <begin position="346"/>
        <end position="387"/>
    </location>
</feature>
<keyword evidence="4" id="KW-1133">Transmembrane helix</keyword>
<dbReference type="Gene3D" id="3.80.10.10">
    <property type="entry name" value="Ribonuclease Inhibitor"/>
    <property type="match status" value="1"/>
</dbReference>
<keyword evidence="2" id="KW-0677">Repeat</keyword>
<accession>A0A5C6FDX7</accession>
<dbReference type="InterPro" id="IPR015943">
    <property type="entry name" value="WD40/YVTN_repeat-like_dom_sf"/>
</dbReference>
<dbReference type="InterPro" id="IPR036322">
    <property type="entry name" value="WD40_repeat_dom_sf"/>
</dbReference>
<dbReference type="SMART" id="SM00320">
    <property type="entry name" value="WD40"/>
    <property type="match status" value="4"/>
</dbReference>
<feature type="transmembrane region" description="Helical" evidence="4">
    <location>
        <begin position="20"/>
        <end position="44"/>
    </location>
</feature>
<evidence type="ECO:0000256" key="4">
    <source>
        <dbReference type="SAM" id="Phobius"/>
    </source>
</evidence>
<keyword evidence="4" id="KW-0472">Membrane</keyword>
<dbReference type="PANTHER" id="PTHR19848:SF8">
    <property type="entry name" value="F-BOX AND WD REPEAT DOMAIN CONTAINING 7"/>
    <property type="match status" value="1"/>
</dbReference>
<evidence type="ECO:0000313" key="5">
    <source>
        <dbReference type="EMBL" id="TWU58800.1"/>
    </source>
</evidence>
<evidence type="ECO:0000256" key="3">
    <source>
        <dbReference type="PROSITE-ProRule" id="PRU00221"/>
    </source>
</evidence>
<dbReference type="EMBL" id="SJPW01000002">
    <property type="protein sequence ID" value="TWU58800.1"/>
    <property type="molecule type" value="Genomic_DNA"/>
</dbReference>
<dbReference type="Proteomes" id="UP000318288">
    <property type="component" value="Unassembled WGS sequence"/>
</dbReference>
<keyword evidence="4" id="KW-0812">Transmembrane</keyword>
<feature type="repeat" description="WD" evidence="3">
    <location>
        <begin position="301"/>
        <end position="342"/>
    </location>
</feature>
<protein>
    <submittedName>
        <fullName evidence="5">WD domain, G-beta repeat</fullName>
    </submittedName>
</protein>
<dbReference type="SUPFAM" id="SSF52047">
    <property type="entry name" value="RNI-like"/>
    <property type="match status" value="1"/>
</dbReference>
<gene>
    <name evidence="5" type="ORF">Poly51_15800</name>
</gene>